<accession>A0A6L3N1X5</accession>
<protein>
    <submittedName>
        <fullName evidence="1">Uncharacterized protein</fullName>
    </submittedName>
</protein>
<reference evidence="1 2" key="1">
    <citation type="submission" date="2019-09" db="EMBL/GenBank/DDBJ databases">
        <title>Draft genome sequences of 48 bacterial type strains from the CCUG.</title>
        <authorList>
            <person name="Tunovic T."/>
            <person name="Pineiro-Iglesias B."/>
            <person name="Unosson C."/>
            <person name="Inganas E."/>
            <person name="Ohlen M."/>
            <person name="Cardew S."/>
            <person name="Jensie-Markopoulos S."/>
            <person name="Salva-Serra F."/>
            <person name="Jaen-Luchoro D."/>
            <person name="Karlsson R."/>
            <person name="Svensson-Stadler L."/>
            <person name="Chun J."/>
            <person name="Moore E."/>
        </authorList>
    </citation>
    <scope>NUCLEOTIDE SEQUENCE [LARGE SCALE GENOMIC DNA]</scope>
    <source>
        <strain evidence="1 2">CCUG 65686</strain>
    </source>
</reference>
<gene>
    <name evidence="1" type="ORF">F7R25_10425</name>
</gene>
<name>A0A6L3N1X5_9BURK</name>
<sequence length="109" mass="12161">MKGEFRFVVASRSRCMIPLRCADMQAVQTHAQLLRLARSLYYRVPLSARAKTTIAIDERGTFVSVGVDGNFKDRRASTASLWLTMQPASDLSPTRLQLRKCIAGVIEST</sequence>
<comment type="caution">
    <text evidence="1">The sequence shown here is derived from an EMBL/GenBank/DDBJ whole genome shotgun (WGS) entry which is preliminary data.</text>
</comment>
<dbReference type="RefSeq" id="WP_059885013.1">
    <property type="nucleotide sequence ID" value="NZ_CABVPM010000014.1"/>
</dbReference>
<dbReference type="Proteomes" id="UP000473470">
    <property type="component" value="Unassembled WGS sequence"/>
</dbReference>
<dbReference type="AlphaFoldDB" id="A0A6L3N1X5"/>
<dbReference type="EMBL" id="VZOK01000012">
    <property type="protein sequence ID" value="KAB0638884.1"/>
    <property type="molecule type" value="Genomic_DNA"/>
</dbReference>
<evidence type="ECO:0000313" key="1">
    <source>
        <dbReference type="EMBL" id="KAB0638884.1"/>
    </source>
</evidence>
<organism evidence="1 2">
    <name type="scientific">Burkholderia stagnalis</name>
    <dbReference type="NCBI Taxonomy" id="1503054"/>
    <lineage>
        <taxon>Bacteria</taxon>
        <taxon>Pseudomonadati</taxon>
        <taxon>Pseudomonadota</taxon>
        <taxon>Betaproteobacteria</taxon>
        <taxon>Burkholderiales</taxon>
        <taxon>Burkholderiaceae</taxon>
        <taxon>Burkholderia</taxon>
        <taxon>Burkholderia cepacia complex</taxon>
    </lineage>
</organism>
<evidence type="ECO:0000313" key="2">
    <source>
        <dbReference type="Proteomes" id="UP000473470"/>
    </source>
</evidence>
<proteinExistence type="predicted"/>